<dbReference type="PANTHER" id="PTHR33392:SF6">
    <property type="entry name" value="POLYISOPRENYL-TEICHOIC ACID--PEPTIDOGLYCAN TEICHOIC ACID TRANSFERASE TAGU"/>
    <property type="match status" value="1"/>
</dbReference>
<feature type="compositionally biased region" description="Low complexity" evidence="2">
    <location>
        <begin position="420"/>
        <end position="467"/>
    </location>
</feature>
<comment type="caution">
    <text evidence="5">The sequence shown here is derived from an EMBL/GenBank/DDBJ whole genome shotgun (WGS) entry which is preliminary data.</text>
</comment>
<sequence length="478" mass="51117">MKRTFLITLAAAAVWGTAHWRTGRRVTGALLLVLELALLVAAVLLAWPLREELTSWLVQPVWLDALTAALILVGMIWCAVIIRSYQLVAEGGRLAVAGVIVLCALVLAPLAYGVELVRVSKNLVTDVFAEKEGGDRPFNGRKRVNVLLLGADAGPNRFGVRTDSMTVASIDVTRGATTFFSLPRNLERVPMPTEVSRAAFPEGFTGANDATTPGLLNEVFQWAEDHREIVPGVADGKRGPTLLKQTVGGVLGLRVDYYIMVDMKGFAELVDAVGGIRMNVPEELIYGRQSEGRIPAGVQDLTGEQALWFGRTRTNSDDYHRMSRQKCLLYALSQQADPSTLLTRFHKIASATKRAVSTDLPRDVLPEVIDLSRRIKGSDIKSIQFVPPLISTANPDWELIKARVVAAIARPSAKAGASSPAVRPTAVATPAAEPGSTPRTRPAATTSSATPGATDTPGATSTPGAPDENADSLAETCG</sequence>
<comment type="similarity">
    <text evidence="1">Belongs to the LytR/CpsA/Psr (LCP) family.</text>
</comment>
<dbReference type="RefSeq" id="WP_344243325.1">
    <property type="nucleotide sequence ID" value="NZ_BAAAHH010000022.1"/>
</dbReference>
<dbReference type="InterPro" id="IPR050922">
    <property type="entry name" value="LytR/CpsA/Psr_CW_biosynth"/>
</dbReference>
<evidence type="ECO:0000313" key="6">
    <source>
        <dbReference type="Proteomes" id="UP001500665"/>
    </source>
</evidence>
<evidence type="ECO:0000313" key="5">
    <source>
        <dbReference type="EMBL" id="GAA0959532.1"/>
    </source>
</evidence>
<feature type="transmembrane region" description="Helical" evidence="3">
    <location>
        <begin position="94"/>
        <end position="114"/>
    </location>
</feature>
<gene>
    <name evidence="5" type="ORF">GCM10009550_49470</name>
</gene>
<dbReference type="Pfam" id="PF03816">
    <property type="entry name" value="LytR_cpsA_psr"/>
    <property type="match status" value="1"/>
</dbReference>
<organism evidence="5 6">
    <name type="scientific">Actinocorallia libanotica</name>
    <dbReference type="NCBI Taxonomy" id="46162"/>
    <lineage>
        <taxon>Bacteria</taxon>
        <taxon>Bacillati</taxon>
        <taxon>Actinomycetota</taxon>
        <taxon>Actinomycetes</taxon>
        <taxon>Streptosporangiales</taxon>
        <taxon>Thermomonosporaceae</taxon>
        <taxon>Actinocorallia</taxon>
    </lineage>
</organism>
<feature type="transmembrane region" description="Helical" evidence="3">
    <location>
        <begin position="61"/>
        <end position="82"/>
    </location>
</feature>
<dbReference type="PANTHER" id="PTHR33392">
    <property type="entry name" value="POLYISOPRENYL-TEICHOIC ACID--PEPTIDOGLYCAN TEICHOIC ACID TRANSFERASE TAGU"/>
    <property type="match status" value="1"/>
</dbReference>
<dbReference type="Proteomes" id="UP001500665">
    <property type="component" value="Unassembled WGS sequence"/>
</dbReference>
<accession>A0ABP4C4I7</accession>
<dbReference type="EMBL" id="BAAAHH010000022">
    <property type="protein sequence ID" value="GAA0959532.1"/>
    <property type="molecule type" value="Genomic_DNA"/>
</dbReference>
<feature type="region of interest" description="Disordered" evidence="2">
    <location>
        <begin position="412"/>
        <end position="478"/>
    </location>
</feature>
<keyword evidence="6" id="KW-1185">Reference proteome</keyword>
<evidence type="ECO:0000256" key="3">
    <source>
        <dbReference type="SAM" id="Phobius"/>
    </source>
</evidence>
<name>A0ABP4C4I7_9ACTN</name>
<evidence type="ECO:0000259" key="4">
    <source>
        <dbReference type="Pfam" id="PF03816"/>
    </source>
</evidence>
<feature type="domain" description="Cell envelope-related transcriptional attenuator" evidence="4">
    <location>
        <begin position="161"/>
        <end position="336"/>
    </location>
</feature>
<evidence type="ECO:0000256" key="2">
    <source>
        <dbReference type="SAM" id="MobiDB-lite"/>
    </source>
</evidence>
<keyword evidence="3" id="KW-0472">Membrane</keyword>
<dbReference type="NCBIfam" id="TIGR00350">
    <property type="entry name" value="lytR_cpsA_psr"/>
    <property type="match status" value="1"/>
</dbReference>
<evidence type="ECO:0000256" key="1">
    <source>
        <dbReference type="ARBA" id="ARBA00006068"/>
    </source>
</evidence>
<protein>
    <recommendedName>
        <fullName evidence="4">Cell envelope-related transcriptional attenuator domain-containing protein</fullName>
    </recommendedName>
</protein>
<dbReference type="InterPro" id="IPR004474">
    <property type="entry name" value="LytR_CpsA_psr"/>
</dbReference>
<feature type="transmembrane region" description="Helical" evidence="3">
    <location>
        <begin position="26"/>
        <end position="49"/>
    </location>
</feature>
<reference evidence="6" key="1">
    <citation type="journal article" date="2019" name="Int. J. Syst. Evol. Microbiol.">
        <title>The Global Catalogue of Microorganisms (GCM) 10K type strain sequencing project: providing services to taxonomists for standard genome sequencing and annotation.</title>
        <authorList>
            <consortium name="The Broad Institute Genomics Platform"/>
            <consortium name="The Broad Institute Genome Sequencing Center for Infectious Disease"/>
            <person name="Wu L."/>
            <person name="Ma J."/>
        </authorList>
    </citation>
    <scope>NUCLEOTIDE SEQUENCE [LARGE SCALE GENOMIC DNA]</scope>
    <source>
        <strain evidence="6">JCM 10696</strain>
    </source>
</reference>
<keyword evidence="3" id="KW-1133">Transmembrane helix</keyword>
<dbReference type="Gene3D" id="3.40.630.190">
    <property type="entry name" value="LCP protein"/>
    <property type="match status" value="1"/>
</dbReference>
<proteinExistence type="inferred from homology"/>
<keyword evidence="3" id="KW-0812">Transmembrane</keyword>